<dbReference type="Pfam" id="PF03929">
    <property type="entry name" value="PepSY_TM"/>
    <property type="match status" value="1"/>
</dbReference>
<sequence length="356" mass="40501">MNTKKYLRKIHLWLGLTAGLIASFSGITGALYVWQPELSGLLAPEVLKISNANATTYKDHLKTAKNLEKIHRDSLAAIRFPERERETIQVDFINGDCYYYHPSSGEYLGKNPSTITFFNTLLQLHRNLCIGAIGSYIIGTSSLFFCFLILGSGFYLWSTIYQKRWRKGLSFKKSTNSKVLNFSLHKLIGIYGLLPLFIIAITGGYFTYYSGYNDVLNIIPTFKIKSETSLILPKIGAPFNFDKTAIDLYPHYKIITISYPLGTASNHRFRFINLTTIQSGLRKPTEIFTTSDKVVTKVKSYETYSKTEKLTAQMYPIHIGESFGFINRILVFLCGLLPAALYITGLRFFLFRKKLI</sequence>
<keyword evidence="1" id="KW-1133">Transmembrane helix</keyword>
<evidence type="ECO:0000313" key="3">
    <source>
        <dbReference type="Proteomes" id="UP001176883"/>
    </source>
</evidence>
<feature type="transmembrane region" description="Helical" evidence="1">
    <location>
        <begin position="329"/>
        <end position="350"/>
    </location>
</feature>
<proteinExistence type="predicted"/>
<organism evidence="2 3">
    <name type="scientific">Flavivirga aquimarina</name>
    <dbReference type="NCBI Taxonomy" id="2027862"/>
    <lineage>
        <taxon>Bacteria</taxon>
        <taxon>Pseudomonadati</taxon>
        <taxon>Bacteroidota</taxon>
        <taxon>Flavobacteriia</taxon>
        <taxon>Flavobacteriales</taxon>
        <taxon>Flavobacteriaceae</taxon>
        <taxon>Flavivirga</taxon>
    </lineage>
</organism>
<dbReference type="EMBL" id="JAUOEK010000013">
    <property type="protein sequence ID" value="MDO5968239.1"/>
    <property type="molecule type" value="Genomic_DNA"/>
</dbReference>
<accession>A0ABT8W553</accession>
<keyword evidence="1" id="KW-0472">Membrane</keyword>
<dbReference type="RefSeq" id="WP_303275922.1">
    <property type="nucleotide sequence ID" value="NZ_JAUOEK010000013.1"/>
</dbReference>
<comment type="caution">
    <text evidence="2">The sequence shown here is derived from an EMBL/GenBank/DDBJ whole genome shotgun (WGS) entry which is preliminary data.</text>
</comment>
<evidence type="ECO:0000256" key="1">
    <source>
        <dbReference type="SAM" id="Phobius"/>
    </source>
</evidence>
<feature type="transmembrane region" description="Helical" evidence="1">
    <location>
        <begin position="133"/>
        <end position="157"/>
    </location>
</feature>
<protein>
    <submittedName>
        <fullName evidence="2">PepSY-associated TM helix domain-containing protein</fullName>
    </submittedName>
</protein>
<dbReference type="Proteomes" id="UP001176883">
    <property type="component" value="Unassembled WGS sequence"/>
</dbReference>
<keyword evidence="3" id="KW-1185">Reference proteome</keyword>
<gene>
    <name evidence="2" type="ORF">Q4Q35_00315</name>
</gene>
<feature type="transmembrane region" description="Helical" evidence="1">
    <location>
        <begin position="12"/>
        <end position="34"/>
    </location>
</feature>
<dbReference type="PANTHER" id="PTHR34219">
    <property type="entry name" value="IRON-REGULATED INNER MEMBRANE PROTEIN-RELATED"/>
    <property type="match status" value="1"/>
</dbReference>
<evidence type="ECO:0000313" key="2">
    <source>
        <dbReference type="EMBL" id="MDO5968239.1"/>
    </source>
</evidence>
<feature type="transmembrane region" description="Helical" evidence="1">
    <location>
        <begin position="187"/>
        <end position="208"/>
    </location>
</feature>
<dbReference type="InterPro" id="IPR005625">
    <property type="entry name" value="PepSY-ass_TM"/>
</dbReference>
<reference evidence="2" key="1">
    <citation type="submission" date="2023-07" db="EMBL/GenBank/DDBJ databases">
        <title>Two novel species in the genus Flavivirga.</title>
        <authorList>
            <person name="Kwon K."/>
        </authorList>
    </citation>
    <scope>NUCLEOTIDE SEQUENCE</scope>
    <source>
        <strain evidence="2">KCTC 52353</strain>
    </source>
</reference>
<name>A0ABT8W553_9FLAO</name>
<keyword evidence="1" id="KW-0812">Transmembrane</keyword>